<keyword evidence="3" id="KW-1185">Reference proteome</keyword>
<protein>
    <submittedName>
        <fullName evidence="2">Uncharacterized protein</fullName>
    </submittedName>
</protein>
<name>A0A0B1P6C2_UNCNE</name>
<dbReference type="OMA" id="MFQNIAC"/>
<dbReference type="AlphaFoldDB" id="A0A0B1P6C2"/>
<dbReference type="Proteomes" id="UP000030854">
    <property type="component" value="Unassembled WGS sequence"/>
</dbReference>
<comment type="caution">
    <text evidence="2">The sequence shown here is derived from an EMBL/GenBank/DDBJ whole genome shotgun (WGS) entry which is preliminary data.</text>
</comment>
<evidence type="ECO:0000256" key="1">
    <source>
        <dbReference type="SAM" id="MobiDB-lite"/>
    </source>
</evidence>
<gene>
    <name evidence="2" type="ORF">EV44_g4150</name>
</gene>
<dbReference type="HOGENOM" id="CLU_1435428_0_0_1"/>
<organism evidence="2 3">
    <name type="scientific">Uncinula necator</name>
    <name type="common">Grape powdery mildew</name>
    <dbReference type="NCBI Taxonomy" id="52586"/>
    <lineage>
        <taxon>Eukaryota</taxon>
        <taxon>Fungi</taxon>
        <taxon>Dikarya</taxon>
        <taxon>Ascomycota</taxon>
        <taxon>Pezizomycotina</taxon>
        <taxon>Leotiomycetes</taxon>
        <taxon>Erysiphales</taxon>
        <taxon>Erysiphaceae</taxon>
        <taxon>Erysiphe</taxon>
    </lineage>
</organism>
<evidence type="ECO:0000313" key="2">
    <source>
        <dbReference type="EMBL" id="KHJ32501.1"/>
    </source>
</evidence>
<feature type="region of interest" description="Disordered" evidence="1">
    <location>
        <begin position="46"/>
        <end position="76"/>
    </location>
</feature>
<evidence type="ECO:0000313" key="3">
    <source>
        <dbReference type="Proteomes" id="UP000030854"/>
    </source>
</evidence>
<sequence>MFQNIACVLDDAITNNHSLPQHLQRPFREFIKDLNSVAHKHFECHVRGHNRPPLPYSTSTKTEQSANTGLKPQPKQLKVQSFTPSQPAITAATAIKSALPKQRAPLTPVQPCLTTRTQTRHKPKKAQEDNRLLVRVSSGHPALSMSPYAVMLQLNQHLGEKLIREIQVTKTGFAICPSSVAALESLKLA</sequence>
<dbReference type="EMBL" id="JNVN01002033">
    <property type="protein sequence ID" value="KHJ32501.1"/>
    <property type="molecule type" value="Genomic_DNA"/>
</dbReference>
<dbReference type="STRING" id="52586.A0A0B1P6C2"/>
<proteinExistence type="predicted"/>
<accession>A0A0B1P6C2</accession>
<reference evidence="2 3" key="1">
    <citation type="journal article" date="2014" name="BMC Genomics">
        <title>Adaptive genomic structural variation in the grape powdery mildew pathogen, Erysiphe necator.</title>
        <authorList>
            <person name="Jones L."/>
            <person name="Riaz S."/>
            <person name="Morales-Cruz A."/>
            <person name="Amrine K.C."/>
            <person name="McGuire B."/>
            <person name="Gubler W.D."/>
            <person name="Walker M.A."/>
            <person name="Cantu D."/>
        </authorList>
    </citation>
    <scope>NUCLEOTIDE SEQUENCE [LARGE SCALE GENOMIC DNA]</scope>
    <source>
        <strain evidence="3">c</strain>
    </source>
</reference>
<feature type="compositionally biased region" description="Polar residues" evidence="1">
    <location>
        <begin position="56"/>
        <end position="70"/>
    </location>
</feature>